<dbReference type="Pfam" id="PF02836">
    <property type="entry name" value="Glyco_hydro_2_C"/>
    <property type="match status" value="1"/>
</dbReference>
<dbReference type="Pfam" id="PF00703">
    <property type="entry name" value="Glyco_hydro_2"/>
    <property type="match status" value="1"/>
</dbReference>
<dbReference type="InterPro" id="IPR032312">
    <property type="entry name" value="LacZ_4"/>
</dbReference>
<evidence type="ECO:0000256" key="3">
    <source>
        <dbReference type="ARBA" id="ARBA00007401"/>
    </source>
</evidence>
<dbReference type="AlphaFoldDB" id="A0AAU9DHU9"/>
<protein>
    <recommendedName>
        <fullName evidence="5 10">Beta-galactosidase</fullName>
        <ecNumber evidence="5 10">3.2.1.23</ecNumber>
    </recommendedName>
    <alternativeName>
        <fullName evidence="9 10">Lactase</fullName>
    </alternativeName>
</protein>
<dbReference type="InterPro" id="IPR036156">
    <property type="entry name" value="Beta-gal/glucu_dom_sf"/>
</dbReference>
<dbReference type="InterPro" id="IPR014718">
    <property type="entry name" value="GH-type_carb-bd"/>
</dbReference>
<evidence type="ECO:0000256" key="8">
    <source>
        <dbReference type="ARBA" id="ARBA00023295"/>
    </source>
</evidence>
<dbReference type="InterPro" id="IPR000421">
    <property type="entry name" value="FA58C"/>
</dbReference>
<dbReference type="EMBL" id="AP025319">
    <property type="protein sequence ID" value="BDD12671.1"/>
    <property type="molecule type" value="Genomic_DNA"/>
</dbReference>
<dbReference type="InterPro" id="IPR004199">
    <property type="entry name" value="B-gal_small/dom_5"/>
</dbReference>
<comment type="catalytic activity">
    <reaction evidence="1 10">
        <text>Hydrolysis of terminal non-reducing beta-D-galactose residues in beta-D-galactosides.</text>
        <dbReference type="EC" id="3.2.1.23"/>
    </reaction>
</comment>
<dbReference type="Gene3D" id="2.70.98.10">
    <property type="match status" value="1"/>
</dbReference>
<gene>
    <name evidence="12" type="ORF">FUAX_51030</name>
</gene>
<dbReference type="InterPro" id="IPR008979">
    <property type="entry name" value="Galactose-bd-like_sf"/>
</dbReference>
<dbReference type="InterPro" id="IPR006104">
    <property type="entry name" value="Glyco_hydro_2_N"/>
</dbReference>
<dbReference type="GO" id="GO:0030246">
    <property type="term" value="F:carbohydrate binding"/>
    <property type="evidence" value="ECO:0007669"/>
    <property type="project" value="InterPro"/>
</dbReference>
<keyword evidence="8 10" id="KW-0326">Glycosidase</keyword>
<sequence>MFLATLALYGQACAQYHHDWENPNVIGRNKEKPHATLMPYATEAQAKAGDREASPFFQNLNGEWNFHWTKRPFDRPQEFYKPGFDVSGWDKIPVPSNWQMYGYGIPIYVNNIDHGRDPWGELKPPYISHEYNPVGSYRRSFTVPENWDGRQVFIHFDGVMSAFYLWINGEKVGYSQGSMTPAEFDITPYLKKGENTLAAEVYRWSDGSFFEDQDMWRMSGIYRDVYLFSTPEAHIRDFHLKPALDQAYRDATLTIESELVSFSKKIKKGYAVKAQVFEKGKNESLKTFTSETFGINVNKTVTLSAKFDNPKKWTAETPNLYTAVIELLDKKGRTVETISSDFGFRKIELAPDGRLLVNGKSVLVKGVNRHDMDADFGQAVPLDTIAKEMRMMKRANINSVRTSHYPNEPGFYKLCDEIGLYVMDEANVEFNVAYKGNRDRSNPENTHAFVDRMASMVERDKNHPSVIFWSLGNEAVRGENFKHMAKYGREHDGTRLIHYDKMNHIADVNSIMYPSAGRIEQYGKSGDKKPLIMCEYGHAMGNSIGNLKEYWDLIEHYPNLIGGFIWDWRDQGLRTKNDKGEEFFAYGGDFGDKPNSGNFCMNGIVFPDLKTGSKYEEVRQVYQYIKVSSEDISNGKIKVKNGYSFLNTNVFDARWTLLEDGKAIDSGRLDNLDVAPFSEKTFSLPAKAYRTRNPNAEYHLNVEFLTKAKTSWAPAGYTIAKAQLPFSGVQERLQATLADMPALRKTTKGNDITLGNDQFNITFNRKGEVVFFGKKGINLFKKGLGLNVFRAPINNDKAGWRHAGLDRMSVENLASDFKKIGKGVWSVTVKYRYETPNKKGGFNHEIRYLVFGDGSVQMDNSVKPFGQVPTILPRVGVKALIDEKLENIEWLGRGPWENYPDRLQSAFVGRYQSTVDGQYVAYPFPQDHGNRGETRWVSLTAQDGTGLLLSADSPFSFSASHYSDETLAKANHPYDLQKDADTHLHIDAGVLGLGNASCGPGPLAQYQLKTEPVNFTFRFKAIDSGDDKNKIGKTALPTVASPTIERNGLGLVTFASATKEAELYYTTDGSRPVVGHRNTKRYTGKAIDWKEGGTLKAIASAKGSVISTVASRTFPRLKTGWKVTFADSKHTGHGPERAIDGDPDTYWHTNWDINVRNPMPHEIRVDLSEALNLSAVTYLPRQGQANGRVSDYELYLSLDGENWASISKGTFPNSAQQQVIQLKRNTKARYIKLVAKSEVNGNFYTSVAEIGVVVAKKPRL</sequence>
<comment type="cofactor">
    <cofactor evidence="2">
        <name>Ca(2+)</name>
        <dbReference type="ChEBI" id="CHEBI:29108"/>
    </cofactor>
</comment>
<dbReference type="GO" id="GO:0004565">
    <property type="term" value="F:beta-galactosidase activity"/>
    <property type="evidence" value="ECO:0007669"/>
    <property type="project" value="UniProtKB-EC"/>
</dbReference>
<feature type="domain" description="F5/8 type C" evidence="11">
    <location>
        <begin position="1101"/>
        <end position="1252"/>
    </location>
</feature>
<dbReference type="PANTHER" id="PTHR46323:SF2">
    <property type="entry name" value="BETA-GALACTOSIDASE"/>
    <property type="match status" value="1"/>
</dbReference>
<evidence type="ECO:0000256" key="5">
    <source>
        <dbReference type="ARBA" id="ARBA00012756"/>
    </source>
</evidence>
<dbReference type="SUPFAM" id="SSF74650">
    <property type="entry name" value="Galactose mutarotase-like"/>
    <property type="match status" value="1"/>
</dbReference>
<dbReference type="PRINTS" id="PR00132">
    <property type="entry name" value="GLHYDRLASE2"/>
</dbReference>
<evidence type="ECO:0000256" key="6">
    <source>
        <dbReference type="ARBA" id="ARBA00022801"/>
    </source>
</evidence>
<evidence type="ECO:0000313" key="13">
    <source>
        <dbReference type="Proteomes" id="UP001348817"/>
    </source>
</evidence>
<keyword evidence="7" id="KW-0106">Calcium</keyword>
<keyword evidence="12" id="KW-0614">Plasmid</keyword>
<dbReference type="GO" id="GO:0009341">
    <property type="term" value="C:beta-galactosidase complex"/>
    <property type="evidence" value="ECO:0007669"/>
    <property type="project" value="InterPro"/>
</dbReference>
<dbReference type="PROSITE" id="PS00719">
    <property type="entry name" value="GLYCOSYL_HYDROL_F2_1"/>
    <property type="match status" value="1"/>
</dbReference>
<dbReference type="Pfam" id="PF13287">
    <property type="entry name" value="Fn3_assoc"/>
    <property type="match status" value="1"/>
</dbReference>
<dbReference type="InterPro" id="IPR013783">
    <property type="entry name" value="Ig-like_fold"/>
</dbReference>
<dbReference type="Pfam" id="PF02837">
    <property type="entry name" value="Glyco_hydro_2_N"/>
    <property type="match status" value="1"/>
</dbReference>
<evidence type="ECO:0000313" key="12">
    <source>
        <dbReference type="EMBL" id="BDD12671.1"/>
    </source>
</evidence>
<dbReference type="EC" id="3.2.1.23" evidence="5 10"/>
<organism evidence="12 13">
    <name type="scientific">Fulvitalea axinellae</name>
    <dbReference type="NCBI Taxonomy" id="1182444"/>
    <lineage>
        <taxon>Bacteria</taxon>
        <taxon>Pseudomonadati</taxon>
        <taxon>Bacteroidota</taxon>
        <taxon>Cytophagia</taxon>
        <taxon>Cytophagales</taxon>
        <taxon>Persicobacteraceae</taxon>
        <taxon>Fulvitalea</taxon>
    </lineage>
</organism>
<dbReference type="InterPro" id="IPR006102">
    <property type="entry name" value="Ig-like_GH2"/>
</dbReference>
<dbReference type="InterPro" id="IPR023230">
    <property type="entry name" value="Glyco_hydro_2_CS"/>
</dbReference>
<dbReference type="KEGG" id="fax:FUAX_51030"/>
<accession>A0AAU9DHU9</accession>
<dbReference type="SUPFAM" id="SSF49785">
    <property type="entry name" value="Galactose-binding domain-like"/>
    <property type="match status" value="2"/>
</dbReference>
<dbReference type="Gene3D" id="2.60.120.260">
    <property type="entry name" value="Galactose-binding domain-like"/>
    <property type="match status" value="2"/>
</dbReference>
<dbReference type="InterPro" id="IPR006103">
    <property type="entry name" value="Glyco_hydro_2_cat"/>
</dbReference>
<dbReference type="Proteomes" id="UP001348817">
    <property type="component" value="Plasmid pFA5"/>
</dbReference>
<dbReference type="InterPro" id="IPR017853">
    <property type="entry name" value="GH"/>
</dbReference>
<dbReference type="InterPro" id="IPR026876">
    <property type="entry name" value="Fn3_assoc_repeat"/>
</dbReference>
<dbReference type="InterPro" id="IPR006101">
    <property type="entry name" value="Glyco_hydro_2"/>
</dbReference>
<dbReference type="InterPro" id="IPR011013">
    <property type="entry name" value="Gal_mutarotase_sf_dom"/>
</dbReference>
<evidence type="ECO:0000259" key="11">
    <source>
        <dbReference type="PROSITE" id="PS50022"/>
    </source>
</evidence>
<proteinExistence type="inferred from homology"/>
<dbReference type="Gene3D" id="2.60.40.10">
    <property type="entry name" value="Immunoglobulins"/>
    <property type="match status" value="2"/>
</dbReference>
<dbReference type="Gene3D" id="3.20.20.80">
    <property type="entry name" value="Glycosidases"/>
    <property type="match status" value="1"/>
</dbReference>
<dbReference type="PROSITE" id="PS50022">
    <property type="entry name" value="FA58C_3"/>
    <property type="match status" value="1"/>
</dbReference>
<dbReference type="Pfam" id="PF02929">
    <property type="entry name" value="Bgal_small_N"/>
    <property type="match status" value="1"/>
</dbReference>
<dbReference type="SUPFAM" id="SSF51445">
    <property type="entry name" value="(Trans)glycosidases"/>
    <property type="match status" value="1"/>
</dbReference>
<keyword evidence="13" id="KW-1185">Reference proteome</keyword>
<reference evidence="12 13" key="1">
    <citation type="submission" date="2021-12" db="EMBL/GenBank/DDBJ databases">
        <title>Genome sequencing of bacteria with rrn-lacking chromosome and rrn-plasmid.</title>
        <authorList>
            <person name="Anda M."/>
            <person name="Iwasaki W."/>
        </authorList>
    </citation>
    <scope>NUCLEOTIDE SEQUENCE [LARGE SCALE GENOMIC DNA]</scope>
    <source>
        <strain evidence="12 13">DSM 100852</strain>
        <plasmid evidence="12 13">pFA5</plasmid>
    </source>
</reference>
<comment type="subunit">
    <text evidence="4">Monomer.</text>
</comment>
<name>A0AAU9DHU9_9BACT</name>
<evidence type="ECO:0000256" key="4">
    <source>
        <dbReference type="ARBA" id="ARBA00011245"/>
    </source>
</evidence>
<dbReference type="InterPro" id="IPR023232">
    <property type="entry name" value="Glyco_hydro_2_AS"/>
</dbReference>
<evidence type="ECO:0000256" key="1">
    <source>
        <dbReference type="ARBA" id="ARBA00001412"/>
    </source>
</evidence>
<dbReference type="PANTHER" id="PTHR46323">
    <property type="entry name" value="BETA-GALACTOSIDASE"/>
    <property type="match status" value="1"/>
</dbReference>
<evidence type="ECO:0000256" key="2">
    <source>
        <dbReference type="ARBA" id="ARBA00001913"/>
    </source>
</evidence>
<dbReference type="GO" id="GO:0005990">
    <property type="term" value="P:lactose catabolic process"/>
    <property type="evidence" value="ECO:0007669"/>
    <property type="project" value="TreeGrafter"/>
</dbReference>
<dbReference type="PROSITE" id="PS00608">
    <property type="entry name" value="GLYCOSYL_HYDROL_F2_2"/>
    <property type="match status" value="1"/>
</dbReference>
<dbReference type="InterPro" id="IPR050347">
    <property type="entry name" value="Bact_Beta-galactosidase"/>
</dbReference>
<keyword evidence="6 10" id="KW-0378">Hydrolase</keyword>
<geneLocation type="plasmid" evidence="12 13">
    <name>pFA5</name>
</geneLocation>
<evidence type="ECO:0000256" key="10">
    <source>
        <dbReference type="RuleBase" id="RU361154"/>
    </source>
</evidence>
<evidence type="ECO:0000256" key="7">
    <source>
        <dbReference type="ARBA" id="ARBA00022837"/>
    </source>
</evidence>
<dbReference type="Pfam" id="PF00754">
    <property type="entry name" value="F5_F8_type_C"/>
    <property type="match status" value="1"/>
</dbReference>
<dbReference type="Pfam" id="PF16353">
    <property type="entry name" value="LacZ_4"/>
    <property type="match status" value="1"/>
</dbReference>
<comment type="similarity">
    <text evidence="3 10">Belongs to the glycosyl hydrolase 2 family.</text>
</comment>
<evidence type="ECO:0000256" key="9">
    <source>
        <dbReference type="ARBA" id="ARBA00032230"/>
    </source>
</evidence>
<dbReference type="SMART" id="SM01038">
    <property type="entry name" value="Bgal_small_N"/>
    <property type="match status" value="1"/>
</dbReference>
<dbReference type="SUPFAM" id="SSF49303">
    <property type="entry name" value="beta-Galactosidase/glucuronidase domain"/>
    <property type="match status" value="2"/>
</dbReference>